<dbReference type="Proteomes" id="UP001292216">
    <property type="component" value="Unassembled WGS sequence"/>
</dbReference>
<evidence type="ECO:0000313" key="1">
    <source>
        <dbReference type="EMBL" id="MEA3572571.1"/>
    </source>
</evidence>
<protein>
    <submittedName>
        <fullName evidence="1">Uncharacterized protein</fullName>
    </submittedName>
</protein>
<comment type="caution">
    <text evidence="1">The sequence shown here is derived from an EMBL/GenBank/DDBJ whole genome shotgun (WGS) entry which is preliminary data.</text>
</comment>
<name>A0ABU5PRN7_9BACL</name>
<dbReference type="RefSeq" id="WP_009227114.1">
    <property type="nucleotide sequence ID" value="NZ_CBCSKM010000019.1"/>
</dbReference>
<organism evidence="1 2">
    <name type="scientific">Paenibacillus phoenicis</name>
    <dbReference type="NCBI Taxonomy" id="554117"/>
    <lineage>
        <taxon>Bacteria</taxon>
        <taxon>Bacillati</taxon>
        <taxon>Bacillota</taxon>
        <taxon>Bacilli</taxon>
        <taxon>Bacillales</taxon>
        <taxon>Paenibacillaceae</taxon>
        <taxon>Paenibacillus</taxon>
    </lineage>
</organism>
<dbReference type="EMBL" id="JAYERP010000002">
    <property type="protein sequence ID" value="MEA3572571.1"/>
    <property type="molecule type" value="Genomic_DNA"/>
</dbReference>
<sequence length="49" mass="5341">MVVLVLIVLSGLGLYTLLKPSVKEETIAHAPVVEVQQAEYEYLGRVSGK</sequence>
<gene>
    <name evidence="1" type="ORF">U9M73_21825</name>
</gene>
<evidence type="ECO:0000313" key="2">
    <source>
        <dbReference type="Proteomes" id="UP001292216"/>
    </source>
</evidence>
<proteinExistence type="predicted"/>
<reference evidence="1 2" key="1">
    <citation type="submission" date="2023-12" db="EMBL/GenBank/DDBJ databases">
        <title>Whole genome sequencing of Paenibacillus phoenicis isolated from the Phoenix Mars Lander spacecraft assembly facility.</title>
        <authorList>
            <person name="Garcia A."/>
            <person name="Venkateswaran K."/>
        </authorList>
    </citation>
    <scope>NUCLEOTIDE SEQUENCE [LARGE SCALE GENOMIC DNA]</scope>
    <source>
        <strain evidence="1 2">3PO2SA</strain>
    </source>
</reference>
<keyword evidence="2" id="KW-1185">Reference proteome</keyword>
<accession>A0ABU5PRN7</accession>